<comment type="caution">
    <text evidence="4">The sequence shown here is derived from an EMBL/GenBank/DDBJ whole genome shotgun (WGS) entry which is preliminary data.</text>
</comment>
<proteinExistence type="predicted"/>
<accession>A0A3M0C3F4</accession>
<sequence>MRCHTPFSATPATTMTDAPRVLLPMVLTVLLAVLSAACASTPQLPANVSGCGTFFYGYEGQTGYTDIRHGDGSLRRQPKPPIFVGRSPFAQTQQPVMYDLLGAVNAVAALDRPPITIDGTPTKTVNILVLSGGGQWGAYGAGFLTGWSLARDTRDRPGATAGAPFGRSEIDVITGISTGAMQAALVLPGSVDGDVDGIPAETIRRKADCRLTREYTADTVQHLVKERSFFAFLGNPVSLYRMDGLEKRTYEGIAEFLDVYRGLPSRKRAYVGAVNLDDNLFYAIDMKAIAERVPEDDAAGACLAETVLASAAIPLAFPPRQIEGELFVDGTTRSGLFWPTIMGYDALAQALETGGLKLHVSVIINGNQSSRDFKSVQRDPNPDLFSIAESSSRIAIDQMFQDGVYWLENSLKSTIGEGDYLSRYTYLSNHDIQTSDDPDCVAARTNGKTEQFDPYFMRCAYKIGFARGRNQRTAWLQFDLMPGVTPAPKEDMALFGGRQEADGALTCPYDLLPVQP</sequence>
<dbReference type="EMBL" id="REFR01000013">
    <property type="protein sequence ID" value="RMB04391.1"/>
    <property type="molecule type" value="Genomic_DNA"/>
</dbReference>
<dbReference type="SUPFAM" id="SSF52151">
    <property type="entry name" value="FabD/lysophospholipase-like"/>
    <property type="match status" value="1"/>
</dbReference>
<comment type="caution">
    <text evidence="2">Lacks conserved residue(s) required for the propagation of feature annotation.</text>
</comment>
<name>A0A3M0C3F4_9PROT</name>
<keyword evidence="1 2" id="KW-0443">Lipid metabolism</keyword>
<dbReference type="RefSeq" id="WP_121939339.1">
    <property type="nucleotide sequence ID" value="NZ_REFR01000013.1"/>
</dbReference>
<feature type="short sequence motif" description="GXGXXG" evidence="2">
    <location>
        <begin position="132"/>
        <end position="137"/>
    </location>
</feature>
<dbReference type="InParanoid" id="A0A3M0C3F4"/>
<dbReference type="Gene3D" id="3.40.1090.10">
    <property type="entry name" value="Cytosolic phospholipase A2 catalytic domain"/>
    <property type="match status" value="1"/>
</dbReference>
<keyword evidence="5" id="KW-1185">Reference proteome</keyword>
<protein>
    <submittedName>
        <fullName evidence="4">Patatin-like phospholipase</fullName>
    </submittedName>
</protein>
<organism evidence="4 5">
    <name type="scientific">Eilatimonas milleporae</name>
    <dbReference type="NCBI Taxonomy" id="911205"/>
    <lineage>
        <taxon>Bacteria</taxon>
        <taxon>Pseudomonadati</taxon>
        <taxon>Pseudomonadota</taxon>
        <taxon>Alphaproteobacteria</taxon>
        <taxon>Kordiimonadales</taxon>
        <taxon>Kordiimonadaceae</taxon>
        <taxon>Eilatimonas</taxon>
    </lineage>
</organism>
<gene>
    <name evidence="4" type="ORF">BXY39_2652</name>
</gene>
<dbReference type="PROSITE" id="PS51635">
    <property type="entry name" value="PNPLA"/>
    <property type="match status" value="1"/>
</dbReference>
<dbReference type="GO" id="GO:0016787">
    <property type="term" value="F:hydrolase activity"/>
    <property type="evidence" value="ECO:0007669"/>
    <property type="project" value="UniProtKB-UniRule"/>
</dbReference>
<feature type="active site" description="Nucleophile" evidence="2">
    <location>
        <position position="177"/>
    </location>
</feature>
<keyword evidence="2" id="KW-0442">Lipid degradation</keyword>
<evidence type="ECO:0000256" key="1">
    <source>
        <dbReference type="ARBA" id="ARBA00023098"/>
    </source>
</evidence>
<dbReference type="Pfam" id="PF01734">
    <property type="entry name" value="Patatin"/>
    <property type="match status" value="1"/>
</dbReference>
<dbReference type="OrthoDB" id="323481at2"/>
<evidence type="ECO:0000313" key="5">
    <source>
        <dbReference type="Proteomes" id="UP000271227"/>
    </source>
</evidence>
<dbReference type="InterPro" id="IPR016035">
    <property type="entry name" value="Acyl_Trfase/lysoPLipase"/>
</dbReference>
<reference evidence="4 5" key="1">
    <citation type="submission" date="2018-10" db="EMBL/GenBank/DDBJ databases">
        <title>Genomic Encyclopedia of Archaeal and Bacterial Type Strains, Phase II (KMG-II): from individual species to whole genera.</title>
        <authorList>
            <person name="Goeker M."/>
        </authorList>
    </citation>
    <scope>NUCLEOTIDE SEQUENCE [LARGE SCALE GENOMIC DNA]</scope>
    <source>
        <strain evidence="4 5">DSM 25217</strain>
    </source>
</reference>
<evidence type="ECO:0000313" key="4">
    <source>
        <dbReference type="EMBL" id="RMB04391.1"/>
    </source>
</evidence>
<dbReference type="AlphaFoldDB" id="A0A3M0C3F4"/>
<keyword evidence="2" id="KW-0378">Hydrolase</keyword>
<feature type="domain" description="PNPLA" evidence="3">
    <location>
        <begin position="128"/>
        <end position="342"/>
    </location>
</feature>
<feature type="active site" description="Proton acceptor" evidence="2">
    <location>
        <position position="329"/>
    </location>
</feature>
<evidence type="ECO:0000256" key="2">
    <source>
        <dbReference type="PROSITE-ProRule" id="PRU01161"/>
    </source>
</evidence>
<dbReference type="InterPro" id="IPR002641">
    <property type="entry name" value="PNPLA_dom"/>
</dbReference>
<evidence type="ECO:0000259" key="3">
    <source>
        <dbReference type="PROSITE" id="PS51635"/>
    </source>
</evidence>
<feature type="short sequence motif" description="GXSXG" evidence="2">
    <location>
        <begin position="175"/>
        <end position="179"/>
    </location>
</feature>
<dbReference type="Proteomes" id="UP000271227">
    <property type="component" value="Unassembled WGS sequence"/>
</dbReference>
<dbReference type="GO" id="GO:0016042">
    <property type="term" value="P:lipid catabolic process"/>
    <property type="evidence" value="ECO:0007669"/>
    <property type="project" value="UniProtKB-UniRule"/>
</dbReference>